<keyword evidence="2" id="KW-1185">Reference proteome</keyword>
<dbReference type="Proteomes" id="UP000265411">
    <property type="component" value="Unassembled WGS sequence"/>
</dbReference>
<comment type="caution">
    <text evidence="1">The sequence shown here is derived from an EMBL/GenBank/DDBJ whole genome shotgun (WGS) entry which is preliminary data.</text>
</comment>
<dbReference type="PIRSF" id="PIRSF007028">
    <property type="entry name" value="UCP007028"/>
    <property type="match status" value="1"/>
</dbReference>
<accession>A0A395R2K0</accession>
<protein>
    <submittedName>
        <fullName evidence="1">RNA signal recognition particle</fullName>
    </submittedName>
</protein>
<dbReference type="InterPro" id="IPR009874">
    <property type="entry name" value="DUF1428"/>
</dbReference>
<sequence length="125" mass="14134">MSYIDGFVIAVPRENREKFVHHAGVADPVFIEWGATRVLECWEDDVPDGTLTDFRRAVQATEDEAVVFSWVEWPDKATRDAALARMMSPEMGDPRLDPETNPMPFDGKRMIYGGFVPVVQLHNPA</sequence>
<dbReference type="SUPFAM" id="SSF54909">
    <property type="entry name" value="Dimeric alpha+beta barrel"/>
    <property type="match status" value="1"/>
</dbReference>
<dbReference type="EMBL" id="LMAZ01000003">
    <property type="protein sequence ID" value="RGP54335.1"/>
    <property type="molecule type" value="Genomic_DNA"/>
</dbReference>
<gene>
    <name evidence="1" type="ORF">ASB58_10630</name>
</gene>
<reference evidence="1 2" key="1">
    <citation type="journal article" date="2018" name="Syst. Appl. Microbiol.">
        <title>Pseudomonas gallaeciensis sp. nov., isolated from crude-oil-contaminated intertidal sand samples after the Prestige oil spill.</title>
        <authorList>
            <person name="Mulet M."/>
            <person name="Sanchez D."/>
            <person name="Rodriguez A.C."/>
            <person name="Nogales B."/>
            <person name="Bosch R."/>
            <person name="Busquets A."/>
            <person name="Gomila M."/>
            <person name="Lalucat J."/>
            <person name="Garcia-Valdes E."/>
        </authorList>
    </citation>
    <scope>NUCLEOTIDE SEQUENCE [LARGE SCALE GENOMIC DNA]</scope>
    <source>
        <strain evidence="1 2">V113</strain>
    </source>
</reference>
<dbReference type="AlphaFoldDB" id="A0A395R2K0"/>
<name>A0A395R2K0_9PSED</name>
<proteinExistence type="predicted"/>
<dbReference type="InterPro" id="IPR011008">
    <property type="entry name" value="Dimeric_a/b-barrel"/>
</dbReference>
<organism evidence="1 2">
    <name type="scientific">Pseudomonas abyssi</name>
    <dbReference type="NCBI Taxonomy" id="170540"/>
    <lineage>
        <taxon>Bacteria</taxon>
        <taxon>Pseudomonadati</taxon>
        <taxon>Pseudomonadota</taxon>
        <taxon>Gammaproteobacteria</taxon>
        <taxon>Pseudomonadales</taxon>
        <taxon>Pseudomonadaceae</taxon>
        <taxon>Pseudomonas</taxon>
    </lineage>
</organism>
<evidence type="ECO:0000313" key="1">
    <source>
        <dbReference type="EMBL" id="RGP54335.1"/>
    </source>
</evidence>
<dbReference type="OrthoDB" id="9792392at2"/>
<dbReference type="Pfam" id="PF07237">
    <property type="entry name" value="DUF1428"/>
    <property type="match status" value="1"/>
</dbReference>
<dbReference type="RefSeq" id="WP_118130663.1">
    <property type="nucleotide sequence ID" value="NZ_LMAZ01000003.1"/>
</dbReference>
<dbReference type="Gene3D" id="3.30.70.100">
    <property type="match status" value="1"/>
</dbReference>
<evidence type="ECO:0000313" key="2">
    <source>
        <dbReference type="Proteomes" id="UP000265411"/>
    </source>
</evidence>